<keyword evidence="1" id="KW-0472">Membrane</keyword>
<accession>A0A369NFJ1</accession>
<dbReference type="Proteomes" id="UP000253857">
    <property type="component" value="Unassembled WGS sequence"/>
</dbReference>
<comment type="caution">
    <text evidence="2">The sequence shown here is derived from an EMBL/GenBank/DDBJ whole genome shotgun (WGS) entry which is preliminary data.</text>
</comment>
<feature type="transmembrane region" description="Helical" evidence="1">
    <location>
        <begin position="34"/>
        <end position="56"/>
    </location>
</feature>
<gene>
    <name evidence="2" type="ORF">C1871_01145</name>
</gene>
<proteinExistence type="predicted"/>
<evidence type="ECO:0000313" key="3">
    <source>
        <dbReference type="Proteomes" id="UP000253857"/>
    </source>
</evidence>
<protein>
    <submittedName>
        <fullName evidence="2">Uncharacterized protein</fullName>
    </submittedName>
</protein>
<name>A0A369NFJ1_EGGLN</name>
<organism evidence="2 3">
    <name type="scientific">Eggerthella lenta</name>
    <name type="common">Eubacterium lentum</name>
    <dbReference type="NCBI Taxonomy" id="84112"/>
    <lineage>
        <taxon>Bacteria</taxon>
        <taxon>Bacillati</taxon>
        <taxon>Actinomycetota</taxon>
        <taxon>Coriobacteriia</taxon>
        <taxon>Eggerthellales</taxon>
        <taxon>Eggerthellaceae</taxon>
        <taxon>Eggerthella</taxon>
    </lineage>
</organism>
<keyword evidence="1" id="KW-0812">Transmembrane</keyword>
<evidence type="ECO:0000313" key="2">
    <source>
        <dbReference type="EMBL" id="RDB89101.1"/>
    </source>
</evidence>
<evidence type="ECO:0000256" key="1">
    <source>
        <dbReference type="SAM" id="Phobius"/>
    </source>
</evidence>
<dbReference type="AlphaFoldDB" id="A0A369NFJ1"/>
<sequence length="64" mass="6847">MARKDDFDWLDDPFDEKRAAKDEMRAATSGGTKLALGCGCLIAVVGIVVLLGFVLVNMAEIMAS</sequence>
<dbReference type="EMBL" id="PPTY01000001">
    <property type="protein sequence ID" value="RDB89101.1"/>
    <property type="molecule type" value="Genomic_DNA"/>
</dbReference>
<reference evidence="2 3" key="1">
    <citation type="journal article" date="2018" name="Elife">
        <title>Discovery and characterization of a prevalent human gut bacterial enzyme sufficient for the inactivation of a family of plant toxins.</title>
        <authorList>
            <person name="Koppel N."/>
            <person name="Bisanz J.E."/>
            <person name="Pandelia M.E."/>
            <person name="Turnbaugh P.J."/>
            <person name="Balskus E.P."/>
        </authorList>
    </citation>
    <scope>NUCLEOTIDE SEQUENCE [LARGE SCALE GENOMIC DNA]</scope>
    <source>
        <strain evidence="2 3">FAA1-1-60AUCSF</strain>
    </source>
</reference>
<dbReference type="RefSeq" id="WP_035585250.1">
    <property type="nucleotide sequence ID" value="NZ_JADNER010000001.1"/>
</dbReference>
<keyword evidence="1" id="KW-1133">Transmembrane helix</keyword>